<evidence type="ECO:0000313" key="1">
    <source>
        <dbReference type="EMBL" id="QIB70538.1"/>
    </source>
</evidence>
<evidence type="ECO:0000313" key="2">
    <source>
        <dbReference type="Proteomes" id="UP000466848"/>
    </source>
</evidence>
<proteinExistence type="predicted"/>
<accession>A0A858BZH0</accession>
<reference evidence="1 2" key="1">
    <citation type="submission" date="2020-02" db="EMBL/GenBank/DDBJ databases">
        <authorList>
            <person name="Kim Y.B."/>
            <person name="Roh S.W."/>
        </authorList>
    </citation>
    <scope>NUCLEOTIDE SEQUENCE [LARGE SCALE GENOMIC DNA]</scope>
    <source>
        <strain evidence="1 2">DSM 103574</strain>
    </source>
</reference>
<keyword evidence="2" id="KW-1185">Reference proteome</keyword>
<dbReference type="AlphaFoldDB" id="A0A858BZH0"/>
<organism evidence="1 2">
    <name type="scientific">Aminipila butyrica</name>
    <dbReference type="NCBI Taxonomy" id="433296"/>
    <lineage>
        <taxon>Bacteria</taxon>
        <taxon>Bacillati</taxon>
        <taxon>Bacillota</taxon>
        <taxon>Clostridia</taxon>
        <taxon>Peptostreptococcales</taxon>
        <taxon>Anaerovoracaceae</taxon>
        <taxon>Aminipila</taxon>
    </lineage>
</organism>
<name>A0A858BZH0_9FIRM</name>
<protein>
    <submittedName>
        <fullName evidence="1">Uncharacterized protein</fullName>
    </submittedName>
</protein>
<sequence>MKESNACFFDRSFDNGCGREERYQFSLAAGWGKSEALPFEDLLSLGGGQHYEWRGNGRGLPGQQLCAVSYGSLR</sequence>
<dbReference type="Proteomes" id="UP000466848">
    <property type="component" value="Chromosome"/>
</dbReference>
<dbReference type="EMBL" id="CP048649">
    <property type="protein sequence ID" value="QIB70538.1"/>
    <property type="molecule type" value="Genomic_DNA"/>
</dbReference>
<dbReference type="KEGG" id="abut:Ami103574_15100"/>
<gene>
    <name evidence="1" type="ORF">Ami103574_15100</name>
</gene>
<dbReference type="RefSeq" id="WP_163067775.1">
    <property type="nucleotide sequence ID" value="NZ_CP048649.1"/>
</dbReference>